<reference evidence="1" key="2">
    <citation type="journal article" date="2015" name="Fish Shellfish Immunol.">
        <title>Early steps in the European eel (Anguilla anguilla)-Vibrio vulnificus interaction in the gills: Role of the RtxA13 toxin.</title>
        <authorList>
            <person name="Callol A."/>
            <person name="Pajuelo D."/>
            <person name="Ebbesson L."/>
            <person name="Teles M."/>
            <person name="MacKenzie S."/>
            <person name="Amaro C."/>
        </authorList>
    </citation>
    <scope>NUCLEOTIDE SEQUENCE</scope>
</reference>
<sequence length="35" mass="4068">MCTHCIQYTSFSSLIFVITGVSVITEITNWSFQYF</sequence>
<dbReference type="EMBL" id="GBXM01076614">
    <property type="protein sequence ID" value="JAH31963.1"/>
    <property type="molecule type" value="Transcribed_RNA"/>
</dbReference>
<protein>
    <submittedName>
        <fullName evidence="1">Uncharacterized protein</fullName>
    </submittedName>
</protein>
<proteinExistence type="predicted"/>
<name>A0A0E9RUL9_ANGAN</name>
<organism evidence="1">
    <name type="scientific">Anguilla anguilla</name>
    <name type="common">European freshwater eel</name>
    <name type="synonym">Muraena anguilla</name>
    <dbReference type="NCBI Taxonomy" id="7936"/>
    <lineage>
        <taxon>Eukaryota</taxon>
        <taxon>Metazoa</taxon>
        <taxon>Chordata</taxon>
        <taxon>Craniata</taxon>
        <taxon>Vertebrata</taxon>
        <taxon>Euteleostomi</taxon>
        <taxon>Actinopterygii</taxon>
        <taxon>Neopterygii</taxon>
        <taxon>Teleostei</taxon>
        <taxon>Anguilliformes</taxon>
        <taxon>Anguillidae</taxon>
        <taxon>Anguilla</taxon>
    </lineage>
</organism>
<evidence type="ECO:0000313" key="1">
    <source>
        <dbReference type="EMBL" id="JAH31963.1"/>
    </source>
</evidence>
<dbReference type="AlphaFoldDB" id="A0A0E9RUL9"/>
<reference evidence="1" key="1">
    <citation type="submission" date="2014-11" db="EMBL/GenBank/DDBJ databases">
        <authorList>
            <person name="Amaro Gonzalez C."/>
        </authorList>
    </citation>
    <scope>NUCLEOTIDE SEQUENCE</scope>
</reference>
<accession>A0A0E9RUL9</accession>